<evidence type="ECO:0000313" key="2">
    <source>
        <dbReference type="Proteomes" id="UP000265520"/>
    </source>
</evidence>
<evidence type="ECO:0000313" key="1">
    <source>
        <dbReference type="EMBL" id="MCH92954.1"/>
    </source>
</evidence>
<protein>
    <submittedName>
        <fullName evidence="1">Uncharacterized protein</fullName>
    </submittedName>
</protein>
<gene>
    <name evidence="1" type="ORF">A2U01_0013900</name>
</gene>
<feature type="non-terminal residue" evidence="1">
    <location>
        <position position="1"/>
    </location>
</feature>
<dbReference type="AlphaFoldDB" id="A0A392N380"/>
<keyword evidence="2" id="KW-1185">Reference proteome</keyword>
<proteinExistence type="predicted"/>
<comment type="caution">
    <text evidence="1">The sequence shown here is derived from an EMBL/GenBank/DDBJ whole genome shotgun (WGS) entry which is preliminary data.</text>
</comment>
<organism evidence="1 2">
    <name type="scientific">Trifolium medium</name>
    <dbReference type="NCBI Taxonomy" id="97028"/>
    <lineage>
        <taxon>Eukaryota</taxon>
        <taxon>Viridiplantae</taxon>
        <taxon>Streptophyta</taxon>
        <taxon>Embryophyta</taxon>
        <taxon>Tracheophyta</taxon>
        <taxon>Spermatophyta</taxon>
        <taxon>Magnoliopsida</taxon>
        <taxon>eudicotyledons</taxon>
        <taxon>Gunneridae</taxon>
        <taxon>Pentapetalae</taxon>
        <taxon>rosids</taxon>
        <taxon>fabids</taxon>
        <taxon>Fabales</taxon>
        <taxon>Fabaceae</taxon>
        <taxon>Papilionoideae</taxon>
        <taxon>50 kb inversion clade</taxon>
        <taxon>NPAAA clade</taxon>
        <taxon>Hologalegina</taxon>
        <taxon>IRL clade</taxon>
        <taxon>Trifolieae</taxon>
        <taxon>Trifolium</taxon>
    </lineage>
</organism>
<dbReference type="EMBL" id="LXQA010023843">
    <property type="protein sequence ID" value="MCH92954.1"/>
    <property type="molecule type" value="Genomic_DNA"/>
</dbReference>
<sequence length="27" mass="3040">LDRLQSITDSINDLDINAADPEAWILQ</sequence>
<dbReference type="Proteomes" id="UP000265520">
    <property type="component" value="Unassembled WGS sequence"/>
</dbReference>
<reference evidence="1 2" key="1">
    <citation type="journal article" date="2018" name="Front. Plant Sci.">
        <title>Red Clover (Trifolium pratense) and Zigzag Clover (T. medium) - A Picture of Genomic Similarities and Differences.</title>
        <authorList>
            <person name="Dluhosova J."/>
            <person name="Istvanek J."/>
            <person name="Nedelnik J."/>
            <person name="Repkova J."/>
        </authorList>
    </citation>
    <scope>NUCLEOTIDE SEQUENCE [LARGE SCALE GENOMIC DNA]</scope>
    <source>
        <strain evidence="2">cv. 10/8</strain>
        <tissue evidence="1">Leaf</tissue>
    </source>
</reference>
<name>A0A392N380_9FABA</name>
<accession>A0A392N380</accession>